<keyword evidence="1" id="KW-0812">Transmembrane</keyword>
<dbReference type="KEGG" id="tsy:THSYN_12610"/>
<feature type="transmembrane region" description="Helical" evidence="1">
    <location>
        <begin position="229"/>
        <end position="249"/>
    </location>
</feature>
<dbReference type="AlphaFoldDB" id="A0A2K8U7Y9"/>
<dbReference type="OrthoDB" id="5771363at2"/>
<proteinExistence type="predicted"/>
<keyword evidence="3" id="KW-1185">Reference proteome</keyword>
<accession>A0A2K8U7Y9</accession>
<evidence type="ECO:0000313" key="3">
    <source>
        <dbReference type="Proteomes" id="UP000232638"/>
    </source>
</evidence>
<dbReference type="Proteomes" id="UP000232638">
    <property type="component" value="Chromosome"/>
</dbReference>
<protein>
    <submittedName>
        <fullName evidence="2">Spermidine synthase</fullName>
    </submittedName>
</protein>
<name>A0A2K8U7Y9_9GAMM</name>
<dbReference type="EMBL" id="CP020370">
    <property type="protein sequence ID" value="AUB81718.1"/>
    <property type="molecule type" value="Genomic_DNA"/>
</dbReference>
<feature type="transmembrane region" description="Helical" evidence="1">
    <location>
        <begin position="124"/>
        <end position="142"/>
    </location>
</feature>
<evidence type="ECO:0000313" key="2">
    <source>
        <dbReference type="EMBL" id="AUB81718.1"/>
    </source>
</evidence>
<reference evidence="2 3" key="1">
    <citation type="submission" date="2017-03" db="EMBL/GenBank/DDBJ databases">
        <title>Complete genome sequence of Candidatus 'Thiodictyon syntrophicum' sp. nov. strain Cad16T, a photolithoautotroph purple sulfur bacterium isolated from an alpine meromictic lake.</title>
        <authorList>
            <person name="Luedin S.M."/>
            <person name="Pothier J.F."/>
            <person name="Danza F."/>
            <person name="Storelli N."/>
            <person name="Wittwer M."/>
            <person name="Tonolla M."/>
        </authorList>
    </citation>
    <scope>NUCLEOTIDE SEQUENCE [LARGE SCALE GENOMIC DNA]</scope>
    <source>
        <strain evidence="2 3">Cad16T</strain>
    </source>
</reference>
<organism evidence="2 3">
    <name type="scientific">Candidatus Thiodictyon syntrophicum</name>
    <dbReference type="NCBI Taxonomy" id="1166950"/>
    <lineage>
        <taxon>Bacteria</taxon>
        <taxon>Pseudomonadati</taxon>
        <taxon>Pseudomonadota</taxon>
        <taxon>Gammaproteobacteria</taxon>
        <taxon>Chromatiales</taxon>
        <taxon>Chromatiaceae</taxon>
        <taxon>Thiodictyon</taxon>
    </lineage>
</organism>
<sequence length="255" mass="25386">MINKDKLTALVMTLLVWGLAGGLCGALFAGLQQVLMALGLTAWQSPLVAAAAAAMATAAFYSAMPVALSGAMAGVLASVGSLILAGPQLGLGTIAGTAALVGLGLGSFYAWMTDAAGRPLSRTLAGLLGGLVAGAVVAALVASGRSAGTFVFAALLVILVGTLFEVAERWLIGRGRRLVPVDLAAALVAGLIASMVAAGIWLLGGTPTLAPDGTSHDLLGQVHRELPSGFLGGLLGGAGIALVLELLGFRLEEHR</sequence>
<feature type="transmembrane region" description="Helical" evidence="1">
    <location>
        <begin position="148"/>
        <end position="167"/>
    </location>
</feature>
<feature type="transmembrane region" description="Helical" evidence="1">
    <location>
        <begin position="43"/>
        <end position="61"/>
    </location>
</feature>
<evidence type="ECO:0000256" key="1">
    <source>
        <dbReference type="SAM" id="Phobius"/>
    </source>
</evidence>
<keyword evidence="1" id="KW-1133">Transmembrane helix</keyword>
<keyword evidence="1" id="KW-0472">Membrane</keyword>
<feature type="transmembrane region" description="Helical" evidence="1">
    <location>
        <begin position="66"/>
        <end position="85"/>
    </location>
</feature>
<feature type="transmembrane region" description="Helical" evidence="1">
    <location>
        <begin position="179"/>
        <end position="203"/>
    </location>
</feature>
<gene>
    <name evidence="2" type="ORF">THSYN_12610</name>
</gene>
<feature type="transmembrane region" description="Helical" evidence="1">
    <location>
        <begin position="7"/>
        <end position="31"/>
    </location>
</feature>
<dbReference type="RefSeq" id="WP_100919475.1">
    <property type="nucleotide sequence ID" value="NZ_CP020370.1"/>
</dbReference>
<feature type="transmembrane region" description="Helical" evidence="1">
    <location>
        <begin position="91"/>
        <end position="112"/>
    </location>
</feature>